<dbReference type="InterPro" id="IPR011701">
    <property type="entry name" value="MFS"/>
</dbReference>
<dbReference type="InterPro" id="IPR036259">
    <property type="entry name" value="MFS_trans_sf"/>
</dbReference>
<feature type="transmembrane region" description="Helical" evidence="7">
    <location>
        <begin position="403"/>
        <end position="426"/>
    </location>
</feature>
<proteinExistence type="predicted"/>
<keyword evidence="3 7" id="KW-0812">Transmembrane</keyword>
<feature type="transmembrane region" description="Helical" evidence="7">
    <location>
        <begin position="181"/>
        <end position="202"/>
    </location>
</feature>
<feature type="transmembrane region" description="Helical" evidence="7">
    <location>
        <begin position="214"/>
        <end position="233"/>
    </location>
</feature>
<feature type="transmembrane region" description="Helical" evidence="7">
    <location>
        <begin position="377"/>
        <end position="397"/>
    </location>
</feature>
<feature type="region of interest" description="Disordered" evidence="6">
    <location>
        <begin position="1"/>
        <end position="22"/>
    </location>
</feature>
<accession>A0A8H7HGV6</accession>
<feature type="transmembrane region" description="Helical" evidence="7">
    <location>
        <begin position="245"/>
        <end position="265"/>
    </location>
</feature>
<dbReference type="AlphaFoldDB" id="A0A8H7HGV6"/>
<evidence type="ECO:0000313" key="8">
    <source>
        <dbReference type="EMBL" id="KAF8684239.1"/>
    </source>
</evidence>
<dbReference type="GO" id="GO:0022857">
    <property type="term" value="F:transmembrane transporter activity"/>
    <property type="evidence" value="ECO:0007669"/>
    <property type="project" value="InterPro"/>
</dbReference>
<reference evidence="8" key="1">
    <citation type="submission" date="2020-09" db="EMBL/GenBank/DDBJ databases">
        <title>Comparative genome analyses of four rice-infecting Rhizoctonia solani isolates reveal extensive enrichment of homogalacturonan modification genes.</title>
        <authorList>
            <person name="Lee D.-Y."/>
            <person name="Jeon J."/>
            <person name="Kim K.-T."/>
            <person name="Cheong K."/>
            <person name="Song H."/>
            <person name="Choi G."/>
            <person name="Ko J."/>
            <person name="Opiyo S.O."/>
            <person name="Zuo S."/>
            <person name="Madhav S."/>
            <person name="Lee Y.-H."/>
            <person name="Wang G.-L."/>
        </authorList>
    </citation>
    <scope>NUCLEOTIDE SEQUENCE</scope>
    <source>
        <strain evidence="8">AG1-IA YN-7</strain>
    </source>
</reference>
<dbReference type="PANTHER" id="PTHR43791">
    <property type="entry name" value="PERMEASE-RELATED"/>
    <property type="match status" value="1"/>
</dbReference>
<evidence type="ECO:0000256" key="6">
    <source>
        <dbReference type="SAM" id="MobiDB-lite"/>
    </source>
</evidence>
<sequence>MPPLYNEKQDVERSSSDIKKDPEHHVHVTATAVDDALRQTMDQAPSEPFTAEAALKLRRKIDKHLLPLMMILYWVQFMDKTTLGNSAILGIRTDTHLDANHKTLADQAVKLCSVSFIHDLVTGWEPYSISHILSSNTRVQNLALQRFPVGKWMSINITCWGIALTLHAACKSFGGLMACRIILGICEGSITAGFMITTSMFYTRAEQSLRVGYWFLMNGTAQIVSGFLSFGVLHIETHGFAPWQWFFIITGVITLGTAAAYFMWFPDSPATAWFLTPGERAMAIERIKVNQTGVENKVWKKDQFVEALTDYKTWLFALFSCLGTIPNSLTNQRSIIINSFGFSTLQTTLLACVDGVVEIITIYTGVLLASKWKDGRGYVAALYFVPNILGSVLMNTLPWSNQIGLLFSLWITGVGTTGFVLSLGWLTAVVAGHTKRITVQAIMLSAYCVGNLVGPQMWQEKYKPRNRIPWAVITICYVLCPITLLSLRFLLARENQRRDAEPNEDDIGEVYIEEVLVDGTKIERRVDKAFLDLTDIQNREFRYVL</sequence>
<feature type="transmembrane region" description="Helical" evidence="7">
    <location>
        <begin position="348"/>
        <end position="370"/>
    </location>
</feature>
<protein>
    <submittedName>
        <fullName evidence="8">MFS general substrate transporter</fullName>
    </submittedName>
</protein>
<evidence type="ECO:0000313" key="9">
    <source>
        <dbReference type="Proteomes" id="UP000650582"/>
    </source>
</evidence>
<evidence type="ECO:0000256" key="3">
    <source>
        <dbReference type="ARBA" id="ARBA00022692"/>
    </source>
</evidence>
<name>A0A8H7HGV6_9AGAM</name>
<evidence type="ECO:0000256" key="2">
    <source>
        <dbReference type="ARBA" id="ARBA00022448"/>
    </source>
</evidence>
<evidence type="ECO:0000256" key="7">
    <source>
        <dbReference type="SAM" id="Phobius"/>
    </source>
</evidence>
<feature type="transmembrane region" description="Helical" evidence="7">
    <location>
        <begin position="470"/>
        <end position="491"/>
    </location>
</feature>
<dbReference type="GO" id="GO:0016020">
    <property type="term" value="C:membrane"/>
    <property type="evidence" value="ECO:0007669"/>
    <property type="project" value="UniProtKB-SubCell"/>
</dbReference>
<feature type="compositionally biased region" description="Basic and acidic residues" evidence="6">
    <location>
        <begin position="7"/>
        <end position="22"/>
    </location>
</feature>
<comment type="subcellular location">
    <subcellularLocation>
        <location evidence="1">Membrane</location>
        <topology evidence="1">Multi-pass membrane protein</topology>
    </subcellularLocation>
</comment>
<gene>
    <name evidence="8" type="ORF">RHS04_01546</name>
</gene>
<evidence type="ECO:0000256" key="4">
    <source>
        <dbReference type="ARBA" id="ARBA00022989"/>
    </source>
</evidence>
<dbReference type="EMBL" id="JACYCC010000033">
    <property type="protein sequence ID" value="KAF8684239.1"/>
    <property type="molecule type" value="Genomic_DNA"/>
</dbReference>
<keyword evidence="4 7" id="KW-1133">Transmembrane helix</keyword>
<keyword evidence="2" id="KW-0813">Transport</keyword>
<dbReference type="SUPFAM" id="SSF103473">
    <property type="entry name" value="MFS general substrate transporter"/>
    <property type="match status" value="1"/>
</dbReference>
<evidence type="ECO:0000256" key="1">
    <source>
        <dbReference type="ARBA" id="ARBA00004141"/>
    </source>
</evidence>
<comment type="caution">
    <text evidence="8">The sequence shown here is derived from an EMBL/GenBank/DDBJ whole genome shotgun (WGS) entry which is preliminary data.</text>
</comment>
<evidence type="ECO:0000256" key="5">
    <source>
        <dbReference type="ARBA" id="ARBA00023136"/>
    </source>
</evidence>
<organism evidence="8 9">
    <name type="scientific">Rhizoctonia solani</name>
    <dbReference type="NCBI Taxonomy" id="456999"/>
    <lineage>
        <taxon>Eukaryota</taxon>
        <taxon>Fungi</taxon>
        <taxon>Dikarya</taxon>
        <taxon>Basidiomycota</taxon>
        <taxon>Agaricomycotina</taxon>
        <taxon>Agaricomycetes</taxon>
        <taxon>Cantharellales</taxon>
        <taxon>Ceratobasidiaceae</taxon>
        <taxon>Rhizoctonia</taxon>
    </lineage>
</organism>
<dbReference type="Gene3D" id="1.20.1250.20">
    <property type="entry name" value="MFS general substrate transporter like domains"/>
    <property type="match status" value="2"/>
</dbReference>
<dbReference type="Proteomes" id="UP000650582">
    <property type="component" value="Unassembled WGS sequence"/>
</dbReference>
<feature type="transmembrane region" description="Helical" evidence="7">
    <location>
        <begin position="438"/>
        <end position="458"/>
    </location>
</feature>
<dbReference type="PANTHER" id="PTHR43791:SF63">
    <property type="entry name" value="HIGH AFFINITY CYSTEINE TRANSPORTER"/>
    <property type="match status" value="1"/>
</dbReference>
<keyword evidence="5 7" id="KW-0472">Membrane</keyword>
<dbReference type="Pfam" id="PF07690">
    <property type="entry name" value="MFS_1"/>
    <property type="match status" value="1"/>
</dbReference>